<proteinExistence type="predicted"/>
<accession>A0A0R3WQ17</accession>
<feature type="region of interest" description="Disordered" evidence="1">
    <location>
        <begin position="78"/>
        <end position="163"/>
    </location>
</feature>
<keyword evidence="4" id="KW-1185">Reference proteome</keyword>
<dbReference type="OrthoDB" id="6499973at2759"/>
<evidence type="ECO:0000313" key="3">
    <source>
        <dbReference type="EMBL" id="VDM21307.1"/>
    </source>
</evidence>
<name>A0A0R3WQ17_HYDTA</name>
<evidence type="ECO:0000256" key="1">
    <source>
        <dbReference type="SAM" id="MobiDB-lite"/>
    </source>
</evidence>
<dbReference type="Proteomes" id="UP000274429">
    <property type="component" value="Unassembled WGS sequence"/>
</dbReference>
<feature type="chain" id="PRO_5043133011" evidence="2">
    <location>
        <begin position="30"/>
        <end position="747"/>
    </location>
</feature>
<organism evidence="5">
    <name type="scientific">Hydatigena taeniaeformis</name>
    <name type="common">Feline tapeworm</name>
    <name type="synonym">Taenia taeniaeformis</name>
    <dbReference type="NCBI Taxonomy" id="6205"/>
    <lineage>
        <taxon>Eukaryota</taxon>
        <taxon>Metazoa</taxon>
        <taxon>Spiralia</taxon>
        <taxon>Lophotrochozoa</taxon>
        <taxon>Platyhelminthes</taxon>
        <taxon>Cestoda</taxon>
        <taxon>Eucestoda</taxon>
        <taxon>Cyclophyllidea</taxon>
        <taxon>Taeniidae</taxon>
        <taxon>Hydatigera</taxon>
    </lineage>
</organism>
<gene>
    <name evidence="3" type="ORF">TTAC_LOCUS2842</name>
</gene>
<dbReference type="WBParaSite" id="TTAC_0000285701-mRNA-1">
    <property type="protein sequence ID" value="TTAC_0000285701-mRNA-1"/>
    <property type="gene ID" value="TTAC_0000285701"/>
</dbReference>
<dbReference type="STRING" id="6205.A0A0R3WQ17"/>
<feature type="region of interest" description="Disordered" evidence="1">
    <location>
        <begin position="315"/>
        <end position="355"/>
    </location>
</feature>
<sequence length="747" mass="81231">MLLNCMVLAALYRPLTPALLLTPMKASEAEGIKSLLQLAASEEAVSATASGDRMGVDGATPPIVSQRDLRVPPVLKEEVEEEEEEEKLQGKMVLQKRTSEQLQPETLEAGKDKPLQSQLETIAEGPEGEMEPEGREKGDARMKGKAKPQHHRHYRRQRTRRTLRQQLQQQYAQWVEGIRRLRGSRAVDSDKEAAVAAAVAETKAVVSGSDTDVDGGVDRVGGESDVSIVSTCGSSCEEEVSHWDSASTSDVDGTAAKDNNGDDELHPLRKTSCKQPTRGERRAVALGDEEGTDSRRETSVLDCIVSAPNLIRPNRYSTSERALSRRQEQRRERRSVRGGSRVSRRRPSRTYTRPIPRQSVVQLANASVPRRRSESVAMGALTRSYLSSIGSTMFASTADGFGGMGSGIGSRSGDAEELVDAAPVIVELPHESISVEDYARPLYRKDIFFPGSVKRQIEASAASIAAAAGSMMEASEDQIGYSQASVEMADGPRRRKTTMGASQFGSNILFGDNVPLPPINEVSVPAEGAPLDANWTGSCLMSLTRIPLPDVFESEAKGVGTGDGGVVEDEASFWDRLRSETGLNLADAPADGIYRVPRSHSMCGWWLCWETRRKRSAELAAEEEDGMKQLKRSLKEDGDRSLQPMRFPRHARLVLVRRCMFLPKSMFDVLMTMMNLSLLKAKSFLVFCLSSLIAVMGECSGGGGGGGGGGGVYVPLFFVCDLADSFSIPKSQSAYLLTVYGKWTSGV</sequence>
<dbReference type="EMBL" id="UYWX01001575">
    <property type="protein sequence ID" value="VDM21307.1"/>
    <property type="molecule type" value="Genomic_DNA"/>
</dbReference>
<feature type="compositionally biased region" description="Basic and acidic residues" evidence="1">
    <location>
        <begin position="132"/>
        <end position="142"/>
    </location>
</feature>
<reference evidence="3 4" key="2">
    <citation type="submission" date="2018-11" db="EMBL/GenBank/DDBJ databases">
        <authorList>
            <consortium name="Pathogen Informatics"/>
        </authorList>
    </citation>
    <scope>NUCLEOTIDE SEQUENCE [LARGE SCALE GENOMIC DNA]</scope>
</reference>
<feature type="compositionally biased region" description="Basic residues" evidence="1">
    <location>
        <begin position="143"/>
        <end position="163"/>
    </location>
</feature>
<evidence type="ECO:0000256" key="2">
    <source>
        <dbReference type="SAM" id="SignalP"/>
    </source>
</evidence>
<feature type="signal peptide" evidence="2">
    <location>
        <begin position="1"/>
        <end position="29"/>
    </location>
</feature>
<evidence type="ECO:0000313" key="5">
    <source>
        <dbReference type="WBParaSite" id="TTAC_0000285701-mRNA-1"/>
    </source>
</evidence>
<reference evidence="5" key="1">
    <citation type="submission" date="2017-02" db="UniProtKB">
        <authorList>
            <consortium name="WormBaseParasite"/>
        </authorList>
    </citation>
    <scope>IDENTIFICATION</scope>
</reference>
<feature type="region of interest" description="Disordered" evidence="1">
    <location>
        <begin position="240"/>
        <end position="297"/>
    </location>
</feature>
<protein>
    <submittedName>
        <fullName evidence="5">PEHE domain-containing protein</fullName>
    </submittedName>
</protein>
<evidence type="ECO:0000313" key="4">
    <source>
        <dbReference type="Proteomes" id="UP000274429"/>
    </source>
</evidence>
<keyword evidence="2" id="KW-0732">Signal</keyword>
<feature type="compositionally biased region" description="Basic residues" evidence="1">
    <location>
        <begin position="332"/>
        <end position="348"/>
    </location>
</feature>
<dbReference type="AlphaFoldDB" id="A0A0R3WQ17"/>
<feature type="compositionally biased region" description="Basic and acidic residues" evidence="1">
    <location>
        <begin position="322"/>
        <end position="331"/>
    </location>
</feature>